<name>A0ABR1ASE5_POLSC</name>
<organism evidence="2 3">
    <name type="scientific">Polyplax serrata</name>
    <name type="common">Common mouse louse</name>
    <dbReference type="NCBI Taxonomy" id="468196"/>
    <lineage>
        <taxon>Eukaryota</taxon>
        <taxon>Metazoa</taxon>
        <taxon>Ecdysozoa</taxon>
        <taxon>Arthropoda</taxon>
        <taxon>Hexapoda</taxon>
        <taxon>Insecta</taxon>
        <taxon>Pterygota</taxon>
        <taxon>Neoptera</taxon>
        <taxon>Paraneoptera</taxon>
        <taxon>Psocodea</taxon>
        <taxon>Troctomorpha</taxon>
        <taxon>Phthiraptera</taxon>
        <taxon>Anoplura</taxon>
        <taxon>Polyplacidae</taxon>
        <taxon>Polyplax</taxon>
    </lineage>
</organism>
<evidence type="ECO:0000313" key="2">
    <source>
        <dbReference type="EMBL" id="KAK6626855.1"/>
    </source>
</evidence>
<dbReference type="EMBL" id="JAWJWF010000045">
    <property type="protein sequence ID" value="KAK6626855.1"/>
    <property type="molecule type" value="Genomic_DNA"/>
</dbReference>
<sequence length="243" mass="27976">MKDLRSPKTEEVEKSTKKAEPMRTGAMHKALRYFPTRTPPTCLRLFVIHRLDETQRLIRRQFMVFGGLRELSRTAWSRWCGSITATPFPPNKSCKQRRSRVCTDVKVLRKDKTDTLVPTFSELISAVAVATPLADGDEDGKEWMVVLRLYQMVNPNASVQLYDFTSSFLEATEEKKLKRNDREETVDAPNEKLTVRNFEEDGDRLFKRIPESFAIQTNLDILKVIKVAQYAGGGKRRFDVSKN</sequence>
<feature type="region of interest" description="Disordered" evidence="1">
    <location>
        <begin position="1"/>
        <end position="22"/>
    </location>
</feature>
<evidence type="ECO:0000313" key="3">
    <source>
        <dbReference type="Proteomes" id="UP001359485"/>
    </source>
</evidence>
<dbReference type="Proteomes" id="UP001359485">
    <property type="component" value="Unassembled WGS sequence"/>
</dbReference>
<reference evidence="2 3" key="1">
    <citation type="submission" date="2023-09" db="EMBL/GenBank/DDBJ databases">
        <title>Genomes of two closely related lineages of the louse Polyplax serrata with different host specificities.</title>
        <authorList>
            <person name="Martinu J."/>
            <person name="Tarabai H."/>
            <person name="Stefka J."/>
            <person name="Hypsa V."/>
        </authorList>
    </citation>
    <scope>NUCLEOTIDE SEQUENCE [LARGE SCALE GENOMIC DNA]</scope>
    <source>
        <strain evidence="2">98ZLc_SE</strain>
    </source>
</reference>
<accession>A0ABR1ASE5</accession>
<proteinExistence type="predicted"/>
<evidence type="ECO:0000256" key="1">
    <source>
        <dbReference type="SAM" id="MobiDB-lite"/>
    </source>
</evidence>
<comment type="caution">
    <text evidence="2">The sequence shown here is derived from an EMBL/GenBank/DDBJ whole genome shotgun (WGS) entry which is preliminary data.</text>
</comment>
<protein>
    <submittedName>
        <fullName evidence="2">Uncharacterized protein</fullName>
    </submittedName>
</protein>
<gene>
    <name evidence="2" type="ORF">RUM44_009332</name>
</gene>
<feature type="compositionally biased region" description="Basic and acidic residues" evidence="1">
    <location>
        <begin position="1"/>
        <end position="21"/>
    </location>
</feature>
<keyword evidence="3" id="KW-1185">Reference proteome</keyword>